<feature type="domain" description="Serine aminopeptidase S33" evidence="1">
    <location>
        <begin position="21"/>
        <end position="262"/>
    </location>
</feature>
<name>A0A4R8ZUR4_9MICO</name>
<dbReference type="InterPro" id="IPR022742">
    <property type="entry name" value="Hydrolase_4"/>
</dbReference>
<comment type="caution">
    <text evidence="2">The sequence shown here is derived from an EMBL/GenBank/DDBJ whole genome shotgun (WGS) entry which is preliminary data.</text>
</comment>
<reference evidence="2 3" key="1">
    <citation type="submission" date="2019-03" db="EMBL/GenBank/DDBJ databases">
        <title>Genomics of glacier-inhabiting Cryobacterium strains.</title>
        <authorList>
            <person name="Liu Q."/>
            <person name="Xin Y.-H."/>
        </authorList>
    </citation>
    <scope>NUCLEOTIDE SEQUENCE [LARGE SCALE GENOMIC DNA]</scope>
    <source>
        <strain evidence="2 3">Hh14</strain>
    </source>
</reference>
<sequence length="293" mass="31475">MPTYTDVYGVTITYYVWPVDAPRGVVQIAHGVGEHARRYTRLAAALNAAGYTVYADDHRGHGQTGLGQYAGDHSRLGRLGVGGVRAAAAGVRQLSGIIRLAEPGLPLILLGHSWGSFLAQMIINAHAGEYDAVVLSGTAYRWPGYLDSGDLNRRHKHLGTTGVEWLSRDPAVAAAFVADPLTTATPLAKLFGLREAARLFGRPARGLPTALPLLMLVGGDDTVGGERSAARLAEAYVARSGLRDVRLVVYPGARHEVFNETNRDEVIADLLHWLDQHLPVVPAPAARDDKRAD</sequence>
<dbReference type="Gene3D" id="3.40.50.1820">
    <property type="entry name" value="alpha/beta hydrolase"/>
    <property type="match status" value="1"/>
</dbReference>
<keyword evidence="2" id="KW-0378">Hydrolase</keyword>
<dbReference type="GO" id="GO:0016787">
    <property type="term" value="F:hydrolase activity"/>
    <property type="evidence" value="ECO:0007669"/>
    <property type="project" value="UniProtKB-KW"/>
</dbReference>
<dbReference type="EMBL" id="SOHE01000074">
    <property type="protein sequence ID" value="TFD46381.1"/>
    <property type="molecule type" value="Genomic_DNA"/>
</dbReference>
<dbReference type="PANTHER" id="PTHR11614">
    <property type="entry name" value="PHOSPHOLIPASE-RELATED"/>
    <property type="match status" value="1"/>
</dbReference>
<protein>
    <submittedName>
        <fullName evidence="2">Alpha/beta fold hydrolase</fullName>
    </submittedName>
</protein>
<dbReference type="Proteomes" id="UP000297447">
    <property type="component" value="Unassembled WGS sequence"/>
</dbReference>
<dbReference type="InterPro" id="IPR051044">
    <property type="entry name" value="MAG_DAG_Lipase"/>
</dbReference>
<keyword evidence="3" id="KW-1185">Reference proteome</keyword>
<proteinExistence type="predicted"/>
<evidence type="ECO:0000259" key="1">
    <source>
        <dbReference type="Pfam" id="PF12146"/>
    </source>
</evidence>
<gene>
    <name evidence="2" type="ORF">E3T55_17390</name>
</gene>
<dbReference type="RefSeq" id="WP_134520806.1">
    <property type="nucleotide sequence ID" value="NZ_SOHE01000074.1"/>
</dbReference>
<dbReference type="OrthoDB" id="9806902at2"/>
<evidence type="ECO:0000313" key="3">
    <source>
        <dbReference type="Proteomes" id="UP000297447"/>
    </source>
</evidence>
<dbReference type="Pfam" id="PF12146">
    <property type="entry name" value="Hydrolase_4"/>
    <property type="match status" value="1"/>
</dbReference>
<dbReference type="SUPFAM" id="SSF53474">
    <property type="entry name" value="alpha/beta-Hydrolases"/>
    <property type="match status" value="1"/>
</dbReference>
<dbReference type="AlphaFoldDB" id="A0A4R8ZUR4"/>
<organism evidence="2 3">
    <name type="scientific">Cryobacterium frigoriphilum</name>
    <dbReference type="NCBI Taxonomy" id="1259150"/>
    <lineage>
        <taxon>Bacteria</taxon>
        <taxon>Bacillati</taxon>
        <taxon>Actinomycetota</taxon>
        <taxon>Actinomycetes</taxon>
        <taxon>Micrococcales</taxon>
        <taxon>Microbacteriaceae</taxon>
        <taxon>Cryobacterium</taxon>
    </lineage>
</organism>
<evidence type="ECO:0000313" key="2">
    <source>
        <dbReference type="EMBL" id="TFD46381.1"/>
    </source>
</evidence>
<dbReference type="InterPro" id="IPR029058">
    <property type="entry name" value="AB_hydrolase_fold"/>
</dbReference>
<accession>A0A4R8ZUR4</accession>